<dbReference type="EMBL" id="JADCNL010000013">
    <property type="protein sequence ID" value="KAG0455169.1"/>
    <property type="molecule type" value="Genomic_DNA"/>
</dbReference>
<evidence type="ECO:0000256" key="2">
    <source>
        <dbReference type="ARBA" id="ARBA00022448"/>
    </source>
</evidence>
<feature type="transmembrane region" description="Helical" evidence="6">
    <location>
        <begin position="36"/>
        <end position="54"/>
    </location>
</feature>
<dbReference type="OrthoDB" id="748094at2759"/>
<comment type="caution">
    <text evidence="8">The sequence shown here is derived from an EMBL/GenBank/DDBJ whole genome shotgun (WGS) entry which is preliminary data.</text>
</comment>
<name>A0A835U9Y1_VANPL</name>
<evidence type="ECO:0000256" key="1">
    <source>
        <dbReference type="ARBA" id="ARBA00004141"/>
    </source>
</evidence>
<keyword evidence="9" id="KW-1185">Reference proteome</keyword>
<keyword evidence="4 6" id="KW-1133">Transmembrane helix</keyword>
<gene>
    <name evidence="8" type="ORF">HPP92_024461</name>
</gene>
<sequence length="248" mass="28436">MIYTSQHNTLNPVLNSSNYAYGSIDLYIEDTQEYNLSRIGLTLVISLLLGSIFWRIGQLRKNSADLHSVIGAMHLAVLYVCFCNHTTVQPVIASERTVFYRENSAGMYTVLPHALSQVMVEMPYVLFQATYFSLIIYSMMSFQWTAMKFLFFFIISFLSFLYFTYFGMLAMALSPNMQAAAILSSSFFILFTLLSGFIIPKPIRDYVLKHFGYKEDFNGIMIAVLLGFVILFALSYAYCVRSLNFQKR</sequence>
<keyword evidence="3 6" id="KW-0812">Transmembrane</keyword>
<feature type="domain" description="ABC-2 type transporter transmembrane" evidence="7">
    <location>
        <begin position="31"/>
        <end position="202"/>
    </location>
</feature>
<dbReference type="GO" id="GO:0140359">
    <property type="term" value="F:ABC-type transporter activity"/>
    <property type="evidence" value="ECO:0007669"/>
    <property type="project" value="InterPro"/>
</dbReference>
<feature type="transmembrane region" description="Helical" evidence="6">
    <location>
        <begin position="150"/>
        <end position="173"/>
    </location>
</feature>
<dbReference type="Pfam" id="PF01061">
    <property type="entry name" value="ABC2_membrane"/>
    <property type="match status" value="1"/>
</dbReference>
<comment type="subcellular location">
    <subcellularLocation>
        <location evidence="1">Membrane</location>
        <topology evidence="1">Multi-pass membrane protein</topology>
    </subcellularLocation>
</comment>
<keyword evidence="2" id="KW-0813">Transport</keyword>
<evidence type="ECO:0000256" key="6">
    <source>
        <dbReference type="SAM" id="Phobius"/>
    </source>
</evidence>
<evidence type="ECO:0000313" key="8">
    <source>
        <dbReference type="EMBL" id="KAG0455169.1"/>
    </source>
</evidence>
<dbReference type="Proteomes" id="UP000636800">
    <property type="component" value="Chromosome 13"/>
</dbReference>
<evidence type="ECO:0000313" key="9">
    <source>
        <dbReference type="Proteomes" id="UP000636800"/>
    </source>
</evidence>
<feature type="transmembrane region" description="Helical" evidence="6">
    <location>
        <begin position="124"/>
        <end position="144"/>
    </location>
</feature>
<dbReference type="AlphaFoldDB" id="A0A835U9Y1"/>
<feature type="transmembrane region" description="Helical" evidence="6">
    <location>
        <begin position="180"/>
        <end position="199"/>
    </location>
</feature>
<proteinExistence type="predicted"/>
<dbReference type="InterPro" id="IPR013525">
    <property type="entry name" value="ABC2_TM"/>
</dbReference>
<protein>
    <recommendedName>
        <fullName evidence="7">ABC-2 type transporter transmembrane domain-containing protein</fullName>
    </recommendedName>
</protein>
<reference evidence="8 9" key="1">
    <citation type="journal article" date="2020" name="Nat. Food">
        <title>A phased Vanilla planifolia genome enables genetic improvement of flavour and production.</title>
        <authorList>
            <person name="Hasing T."/>
            <person name="Tang H."/>
            <person name="Brym M."/>
            <person name="Khazi F."/>
            <person name="Huang T."/>
            <person name="Chambers A.H."/>
        </authorList>
    </citation>
    <scope>NUCLEOTIDE SEQUENCE [LARGE SCALE GENOMIC DNA]</scope>
    <source>
        <tissue evidence="8">Leaf</tissue>
    </source>
</reference>
<dbReference type="GO" id="GO:0005886">
    <property type="term" value="C:plasma membrane"/>
    <property type="evidence" value="ECO:0007669"/>
    <property type="project" value="UniProtKB-ARBA"/>
</dbReference>
<evidence type="ECO:0000256" key="4">
    <source>
        <dbReference type="ARBA" id="ARBA00022989"/>
    </source>
</evidence>
<feature type="transmembrane region" description="Helical" evidence="6">
    <location>
        <begin position="219"/>
        <end position="239"/>
    </location>
</feature>
<accession>A0A835U9Y1</accession>
<evidence type="ECO:0000256" key="3">
    <source>
        <dbReference type="ARBA" id="ARBA00022692"/>
    </source>
</evidence>
<evidence type="ECO:0000256" key="5">
    <source>
        <dbReference type="ARBA" id="ARBA00023136"/>
    </source>
</evidence>
<evidence type="ECO:0000259" key="7">
    <source>
        <dbReference type="Pfam" id="PF01061"/>
    </source>
</evidence>
<keyword evidence="5 6" id="KW-0472">Membrane</keyword>
<organism evidence="8 9">
    <name type="scientific">Vanilla planifolia</name>
    <name type="common">Vanilla</name>
    <dbReference type="NCBI Taxonomy" id="51239"/>
    <lineage>
        <taxon>Eukaryota</taxon>
        <taxon>Viridiplantae</taxon>
        <taxon>Streptophyta</taxon>
        <taxon>Embryophyta</taxon>
        <taxon>Tracheophyta</taxon>
        <taxon>Spermatophyta</taxon>
        <taxon>Magnoliopsida</taxon>
        <taxon>Liliopsida</taxon>
        <taxon>Asparagales</taxon>
        <taxon>Orchidaceae</taxon>
        <taxon>Vanilloideae</taxon>
        <taxon>Vanilleae</taxon>
        <taxon>Vanilla</taxon>
    </lineage>
</organism>
<dbReference type="PANTHER" id="PTHR19241">
    <property type="entry name" value="ATP-BINDING CASSETTE TRANSPORTER"/>
    <property type="match status" value="1"/>
</dbReference>